<keyword evidence="1" id="KW-0521">NADP</keyword>
<accession>A0A437JR62</accession>
<dbReference type="Pfam" id="PF00107">
    <property type="entry name" value="ADH_zinc_N"/>
    <property type="match status" value="1"/>
</dbReference>
<dbReference type="InterPro" id="IPR013149">
    <property type="entry name" value="ADH-like_C"/>
</dbReference>
<proteinExistence type="predicted"/>
<dbReference type="OrthoDB" id="9788224at2"/>
<evidence type="ECO:0000256" key="1">
    <source>
        <dbReference type="ARBA" id="ARBA00022857"/>
    </source>
</evidence>
<sequence>MKAAVYRQPGPAREVLHLEDLPLPAPGPGEVRVRVACSGVNPSDVKTRARPGLPWPMVVPHSDGAGTIDAVGAGVDPARVGQRVWLWNGQWERAMGTAAEAIALPARQAVPLPEGVSFEAGASIGIPLMTAFHAVAQLGSLLGRTVLVPGAAGAVGLYVTQLARAAGARVIAIVSSEAKAALARAAGADSTIDYRREDVAACVKSLTGGRGADAIVEVDAAANARHWGDWLAFGGQVVVYGSGQADMALPFRPLILGFVDVRFFIVYRLPDDALRVTIDGVTDLLQRGTLRHPAPIVHALDDIAAAHEAVEAGAPGKVLVRP</sequence>
<dbReference type="RefSeq" id="WP_128200103.1">
    <property type="nucleotide sequence ID" value="NZ_SACT01000008.1"/>
</dbReference>
<protein>
    <submittedName>
        <fullName evidence="3">NADPH:quinone reductase</fullName>
    </submittedName>
</protein>
<comment type="caution">
    <text evidence="3">The sequence shown here is derived from an EMBL/GenBank/DDBJ whole genome shotgun (WGS) entry which is preliminary data.</text>
</comment>
<organism evidence="3 4">
    <name type="scientific">Rubrivivax albus</name>
    <dbReference type="NCBI Taxonomy" id="2499835"/>
    <lineage>
        <taxon>Bacteria</taxon>
        <taxon>Pseudomonadati</taxon>
        <taxon>Pseudomonadota</taxon>
        <taxon>Betaproteobacteria</taxon>
        <taxon>Burkholderiales</taxon>
        <taxon>Sphaerotilaceae</taxon>
        <taxon>Rubrivivax</taxon>
    </lineage>
</organism>
<evidence type="ECO:0000313" key="3">
    <source>
        <dbReference type="EMBL" id="RVT49352.1"/>
    </source>
</evidence>
<dbReference type="SUPFAM" id="SSF50129">
    <property type="entry name" value="GroES-like"/>
    <property type="match status" value="1"/>
</dbReference>
<dbReference type="Gene3D" id="3.90.180.10">
    <property type="entry name" value="Medium-chain alcohol dehydrogenases, catalytic domain"/>
    <property type="match status" value="1"/>
</dbReference>
<evidence type="ECO:0000313" key="4">
    <source>
        <dbReference type="Proteomes" id="UP000288178"/>
    </source>
</evidence>
<dbReference type="InterPro" id="IPR013154">
    <property type="entry name" value="ADH-like_N"/>
</dbReference>
<dbReference type="Gene3D" id="3.40.50.720">
    <property type="entry name" value="NAD(P)-binding Rossmann-like Domain"/>
    <property type="match status" value="1"/>
</dbReference>
<dbReference type="AlphaFoldDB" id="A0A437JR62"/>
<dbReference type="InterPro" id="IPR020843">
    <property type="entry name" value="ER"/>
</dbReference>
<dbReference type="GO" id="GO:0016491">
    <property type="term" value="F:oxidoreductase activity"/>
    <property type="evidence" value="ECO:0007669"/>
    <property type="project" value="InterPro"/>
</dbReference>
<evidence type="ECO:0000259" key="2">
    <source>
        <dbReference type="SMART" id="SM00829"/>
    </source>
</evidence>
<dbReference type="SMART" id="SM00829">
    <property type="entry name" value="PKS_ER"/>
    <property type="match status" value="1"/>
</dbReference>
<name>A0A437JR62_9BURK</name>
<gene>
    <name evidence="3" type="ORF">ENE75_19940</name>
</gene>
<keyword evidence="4" id="KW-1185">Reference proteome</keyword>
<dbReference type="EMBL" id="SACT01000008">
    <property type="protein sequence ID" value="RVT49352.1"/>
    <property type="molecule type" value="Genomic_DNA"/>
</dbReference>
<dbReference type="CDD" id="cd08253">
    <property type="entry name" value="zeta_crystallin"/>
    <property type="match status" value="1"/>
</dbReference>
<dbReference type="PANTHER" id="PTHR44154">
    <property type="entry name" value="QUINONE OXIDOREDUCTASE"/>
    <property type="match status" value="1"/>
</dbReference>
<dbReference type="Pfam" id="PF08240">
    <property type="entry name" value="ADH_N"/>
    <property type="match status" value="1"/>
</dbReference>
<dbReference type="InterPro" id="IPR036291">
    <property type="entry name" value="NAD(P)-bd_dom_sf"/>
</dbReference>
<dbReference type="SUPFAM" id="SSF51735">
    <property type="entry name" value="NAD(P)-binding Rossmann-fold domains"/>
    <property type="match status" value="1"/>
</dbReference>
<dbReference type="InterPro" id="IPR051603">
    <property type="entry name" value="Zinc-ADH_QOR/CCCR"/>
</dbReference>
<dbReference type="PANTHER" id="PTHR44154:SF1">
    <property type="entry name" value="QUINONE OXIDOREDUCTASE"/>
    <property type="match status" value="1"/>
</dbReference>
<dbReference type="Proteomes" id="UP000288178">
    <property type="component" value="Unassembled WGS sequence"/>
</dbReference>
<reference evidence="3 4" key="1">
    <citation type="submission" date="2019-01" db="EMBL/GenBank/DDBJ databases">
        <authorList>
            <person name="Chen W.-M."/>
        </authorList>
    </citation>
    <scope>NUCLEOTIDE SEQUENCE [LARGE SCALE GENOMIC DNA]</scope>
    <source>
        <strain evidence="3 4">ICH-3</strain>
    </source>
</reference>
<dbReference type="InterPro" id="IPR011032">
    <property type="entry name" value="GroES-like_sf"/>
</dbReference>
<feature type="domain" description="Enoyl reductase (ER)" evidence="2">
    <location>
        <begin position="12"/>
        <end position="320"/>
    </location>
</feature>